<dbReference type="SUPFAM" id="SSF52833">
    <property type="entry name" value="Thioredoxin-like"/>
    <property type="match status" value="1"/>
</dbReference>
<proteinExistence type="predicted"/>
<dbReference type="InterPro" id="IPR013766">
    <property type="entry name" value="Thioredoxin_domain"/>
</dbReference>
<dbReference type="InterPro" id="IPR037462">
    <property type="entry name" value="ERp19"/>
</dbReference>
<dbReference type="GO" id="GO:0005783">
    <property type="term" value="C:endoplasmic reticulum"/>
    <property type="evidence" value="ECO:0007669"/>
    <property type="project" value="TreeGrafter"/>
</dbReference>
<dbReference type="Gene3D" id="3.40.30.10">
    <property type="entry name" value="Glutaredoxin"/>
    <property type="match status" value="1"/>
</dbReference>
<evidence type="ECO:0000256" key="6">
    <source>
        <dbReference type="SAM" id="SignalP"/>
    </source>
</evidence>
<dbReference type="PROSITE" id="PS00194">
    <property type="entry name" value="THIOREDOXIN_1"/>
    <property type="match status" value="1"/>
</dbReference>
<evidence type="ECO:0000259" key="7">
    <source>
        <dbReference type="PROSITE" id="PS51352"/>
    </source>
</evidence>
<feature type="chain" id="PRO_5035800228" description="Thioredoxin domain-containing protein 12" evidence="6">
    <location>
        <begin position="23"/>
        <end position="181"/>
    </location>
</feature>
<evidence type="ECO:0000313" key="9">
    <source>
        <dbReference type="Proteomes" id="UP000749559"/>
    </source>
</evidence>
<dbReference type="CDD" id="cd02959">
    <property type="entry name" value="ERp19"/>
    <property type="match status" value="1"/>
</dbReference>
<feature type="compositionally biased region" description="Basic and acidic residues" evidence="5">
    <location>
        <begin position="161"/>
        <end position="181"/>
    </location>
</feature>
<organism evidence="8 9">
    <name type="scientific">Owenia fusiformis</name>
    <name type="common">Polychaete worm</name>
    <dbReference type="NCBI Taxonomy" id="6347"/>
    <lineage>
        <taxon>Eukaryota</taxon>
        <taxon>Metazoa</taxon>
        <taxon>Spiralia</taxon>
        <taxon>Lophotrochozoa</taxon>
        <taxon>Annelida</taxon>
        <taxon>Polychaeta</taxon>
        <taxon>Sedentaria</taxon>
        <taxon>Canalipalpata</taxon>
        <taxon>Sabellida</taxon>
        <taxon>Oweniida</taxon>
        <taxon>Oweniidae</taxon>
        <taxon>Owenia</taxon>
    </lineage>
</organism>
<sequence>MVQIDLAIFTFISLIIFQLTSANDLARGWGDGIAWMSFKDGLEASKESGKPLMLIIHKTWCGACKSLKPKFGAHKGIEELSENFIMVNTEDDEEPEGETYKPDGGYIPRILFLNSAGEVQTDIINEGGNPSYKYYYPDPANIHKTMSKAKDSIKAVAADSETVKEEEPIASDGGRDPEGEL</sequence>
<keyword evidence="3 6" id="KW-0732">Signal</keyword>
<dbReference type="OrthoDB" id="262308at2759"/>
<name>A0A8S4N1Q2_OWEFU</name>
<dbReference type="Proteomes" id="UP000749559">
    <property type="component" value="Unassembled WGS sequence"/>
</dbReference>
<dbReference type="InterPro" id="IPR036249">
    <property type="entry name" value="Thioredoxin-like_sf"/>
</dbReference>
<dbReference type="PROSITE" id="PS51352">
    <property type="entry name" value="THIOREDOXIN_2"/>
    <property type="match status" value="1"/>
</dbReference>
<comment type="catalytic activity">
    <reaction evidence="4">
        <text>[protein]-disulfide + 2 glutathione = [protein]-dithiol + glutathione disulfide</text>
        <dbReference type="Rhea" id="RHEA:21064"/>
        <dbReference type="Rhea" id="RHEA-COMP:10593"/>
        <dbReference type="Rhea" id="RHEA-COMP:10594"/>
        <dbReference type="ChEBI" id="CHEBI:29950"/>
        <dbReference type="ChEBI" id="CHEBI:50058"/>
        <dbReference type="ChEBI" id="CHEBI:57925"/>
        <dbReference type="ChEBI" id="CHEBI:58297"/>
        <dbReference type="EC" id="1.8.4.2"/>
    </reaction>
    <physiologicalReaction direction="right-to-left" evidence="4">
        <dbReference type="Rhea" id="RHEA:21066"/>
    </physiologicalReaction>
</comment>
<comment type="caution">
    <text evidence="8">The sequence shown here is derived from an EMBL/GenBank/DDBJ whole genome shotgun (WGS) entry which is preliminary data.</text>
</comment>
<accession>A0A8S4N1Q2</accession>
<evidence type="ECO:0000313" key="8">
    <source>
        <dbReference type="EMBL" id="CAH1775043.1"/>
    </source>
</evidence>
<dbReference type="AlphaFoldDB" id="A0A8S4N1Q2"/>
<feature type="region of interest" description="Disordered" evidence="5">
    <location>
        <begin position="149"/>
        <end position="181"/>
    </location>
</feature>
<evidence type="ECO:0000256" key="5">
    <source>
        <dbReference type="SAM" id="MobiDB-lite"/>
    </source>
</evidence>
<evidence type="ECO:0000256" key="1">
    <source>
        <dbReference type="ARBA" id="ARBA00013094"/>
    </source>
</evidence>
<dbReference type="EC" id="1.8.4.2" evidence="1"/>
<feature type="signal peptide" evidence="6">
    <location>
        <begin position="1"/>
        <end position="22"/>
    </location>
</feature>
<evidence type="ECO:0000256" key="4">
    <source>
        <dbReference type="ARBA" id="ARBA00033687"/>
    </source>
</evidence>
<keyword evidence="9" id="KW-1185">Reference proteome</keyword>
<dbReference type="EMBL" id="CAIIXF020000001">
    <property type="protein sequence ID" value="CAH1775043.1"/>
    <property type="molecule type" value="Genomic_DNA"/>
</dbReference>
<dbReference type="InterPro" id="IPR017937">
    <property type="entry name" value="Thioredoxin_CS"/>
</dbReference>
<dbReference type="GO" id="GO:0019153">
    <property type="term" value="F:protein-disulfide reductase (glutathione) activity"/>
    <property type="evidence" value="ECO:0007669"/>
    <property type="project" value="UniProtKB-EC"/>
</dbReference>
<protein>
    <recommendedName>
        <fullName evidence="2">Thioredoxin domain-containing protein 12</fullName>
        <ecNumber evidence="1">1.8.4.2</ecNumber>
    </recommendedName>
</protein>
<dbReference type="InterPro" id="IPR051099">
    <property type="entry name" value="AGR/TXD"/>
</dbReference>
<reference evidence="8" key="1">
    <citation type="submission" date="2022-03" db="EMBL/GenBank/DDBJ databases">
        <authorList>
            <person name="Martin C."/>
        </authorList>
    </citation>
    <scope>NUCLEOTIDE SEQUENCE</scope>
</reference>
<evidence type="ECO:0000256" key="2">
    <source>
        <dbReference type="ARBA" id="ARBA00016955"/>
    </source>
</evidence>
<dbReference type="PANTHER" id="PTHR15337">
    <property type="entry name" value="ANTERIOR GRADIENT PROTEIN-RELATED"/>
    <property type="match status" value="1"/>
</dbReference>
<feature type="domain" description="Thioredoxin" evidence="7">
    <location>
        <begin position="16"/>
        <end position="158"/>
    </location>
</feature>
<gene>
    <name evidence="8" type="ORF">OFUS_LOCUS2399</name>
</gene>
<dbReference type="PANTHER" id="PTHR15337:SF11">
    <property type="entry name" value="THIOREDOXIN DOMAIN-CONTAINING PROTEIN"/>
    <property type="match status" value="1"/>
</dbReference>
<dbReference type="Pfam" id="PF13899">
    <property type="entry name" value="Thioredoxin_7"/>
    <property type="match status" value="1"/>
</dbReference>
<evidence type="ECO:0000256" key="3">
    <source>
        <dbReference type="ARBA" id="ARBA00022729"/>
    </source>
</evidence>